<reference evidence="12" key="2">
    <citation type="submission" date="2020-09" db="EMBL/GenBank/DDBJ databases">
        <authorList>
            <person name="Sun Q."/>
            <person name="Kim S."/>
        </authorList>
    </citation>
    <scope>NUCLEOTIDE SEQUENCE</scope>
    <source>
        <strain evidence="12">KCTC 32437</strain>
    </source>
</reference>
<keyword evidence="5" id="KW-0862">Zinc</keyword>
<gene>
    <name evidence="12" type="primary">zitB</name>
    <name evidence="12" type="ORF">GCM10007989_30310</name>
</gene>
<evidence type="ECO:0000259" key="10">
    <source>
        <dbReference type="Pfam" id="PF01545"/>
    </source>
</evidence>
<keyword evidence="8 9" id="KW-0472">Membrane</keyword>
<dbReference type="GO" id="GO:0005886">
    <property type="term" value="C:plasma membrane"/>
    <property type="evidence" value="ECO:0007669"/>
    <property type="project" value="TreeGrafter"/>
</dbReference>
<keyword evidence="6 9" id="KW-1133">Transmembrane helix</keyword>
<proteinExistence type="inferred from homology"/>
<evidence type="ECO:0000259" key="11">
    <source>
        <dbReference type="Pfam" id="PF16916"/>
    </source>
</evidence>
<keyword evidence="3" id="KW-0813">Transport</keyword>
<sequence length="289" mass="30617">MLIGFVLTFGFMIAEVVGGLLSGSLALIADAGHMLTDSAALALAWAGFHFGRKASDDKRTFGYLRLEVLAGFINAVTLFVLVGWILWEAVQRLMSPHEILTGPMLAVAVLGLLVNVGVFLALQRGDTDHVNIKGASLHVLGDLLGSIAAIAAAIIIWLTGWTPIDPILSVLLSALILRSAWMLLKNSLQILIEGAPPDIDVESIGPALCRQVEGLAGIEHLHVWSITSGKTAATMDITLVPDADPRLVVPAVKQVLRDDYGIAHSTIEIDFGDAATAPCPITRPDAEVA</sequence>
<dbReference type="InterPro" id="IPR050681">
    <property type="entry name" value="CDF/SLC30A"/>
</dbReference>
<evidence type="ECO:0000256" key="3">
    <source>
        <dbReference type="ARBA" id="ARBA00022448"/>
    </source>
</evidence>
<evidence type="ECO:0000256" key="1">
    <source>
        <dbReference type="ARBA" id="ARBA00004141"/>
    </source>
</evidence>
<keyword evidence="13" id="KW-1185">Reference proteome</keyword>
<keyword evidence="4 9" id="KW-0812">Transmembrane</keyword>
<dbReference type="EMBL" id="BMZE01000003">
    <property type="protein sequence ID" value="GHA32181.1"/>
    <property type="molecule type" value="Genomic_DNA"/>
</dbReference>
<feature type="transmembrane region" description="Helical" evidence="9">
    <location>
        <begin position="143"/>
        <end position="161"/>
    </location>
</feature>
<accession>A0A918SC55</accession>
<evidence type="ECO:0000256" key="9">
    <source>
        <dbReference type="SAM" id="Phobius"/>
    </source>
</evidence>
<evidence type="ECO:0000256" key="2">
    <source>
        <dbReference type="ARBA" id="ARBA00008873"/>
    </source>
</evidence>
<keyword evidence="5" id="KW-0864">Zinc transport</keyword>
<comment type="similarity">
    <text evidence="2">Belongs to the cation diffusion facilitator (CDF) transporter (TC 2.A.4) family. SLC30A subfamily.</text>
</comment>
<feature type="domain" description="Cation efflux protein cytoplasmic" evidence="11">
    <location>
        <begin position="196"/>
        <end position="270"/>
    </location>
</feature>
<evidence type="ECO:0000256" key="7">
    <source>
        <dbReference type="ARBA" id="ARBA00023065"/>
    </source>
</evidence>
<dbReference type="NCBIfam" id="TIGR01297">
    <property type="entry name" value="CDF"/>
    <property type="match status" value="1"/>
</dbReference>
<feature type="transmembrane region" description="Helical" evidence="9">
    <location>
        <begin position="34"/>
        <end position="51"/>
    </location>
</feature>
<dbReference type="SUPFAM" id="SSF161111">
    <property type="entry name" value="Cation efflux protein transmembrane domain-like"/>
    <property type="match status" value="1"/>
</dbReference>
<feature type="transmembrane region" description="Helical" evidence="9">
    <location>
        <begin position="167"/>
        <end position="184"/>
    </location>
</feature>
<evidence type="ECO:0000313" key="12">
    <source>
        <dbReference type="EMBL" id="GHA32181.1"/>
    </source>
</evidence>
<dbReference type="InterPro" id="IPR027470">
    <property type="entry name" value="Cation_efflux_CTD"/>
</dbReference>
<feature type="transmembrane region" description="Helical" evidence="9">
    <location>
        <begin position="63"/>
        <end position="87"/>
    </location>
</feature>
<comment type="caution">
    <text evidence="12">The sequence shown here is derived from an EMBL/GenBank/DDBJ whole genome shotgun (WGS) entry which is preliminary data.</text>
</comment>
<dbReference type="InterPro" id="IPR002524">
    <property type="entry name" value="Cation_efflux"/>
</dbReference>
<dbReference type="InterPro" id="IPR058533">
    <property type="entry name" value="Cation_efflux_TM"/>
</dbReference>
<feature type="domain" description="Cation efflux protein transmembrane" evidence="10">
    <location>
        <begin position="2"/>
        <end position="192"/>
    </location>
</feature>
<name>A0A918SC55_9HYPH</name>
<dbReference type="Pfam" id="PF16916">
    <property type="entry name" value="ZT_dimer"/>
    <property type="match status" value="1"/>
</dbReference>
<dbReference type="Gene3D" id="1.20.1510.10">
    <property type="entry name" value="Cation efflux protein transmembrane domain"/>
    <property type="match status" value="1"/>
</dbReference>
<comment type="subcellular location">
    <subcellularLocation>
        <location evidence="1">Membrane</location>
        <topology evidence="1">Multi-pass membrane protein</topology>
    </subcellularLocation>
</comment>
<dbReference type="Proteomes" id="UP000646579">
    <property type="component" value="Unassembled WGS sequence"/>
</dbReference>
<evidence type="ECO:0000256" key="8">
    <source>
        <dbReference type="ARBA" id="ARBA00023136"/>
    </source>
</evidence>
<protein>
    <submittedName>
        <fullName evidence="12">Cation efflux protein</fullName>
    </submittedName>
</protein>
<dbReference type="InterPro" id="IPR027469">
    <property type="entry name" value="Cation_efflux_TMD_sf"/>
</dbReference>
<evidence type="ECO:0000256" key="6">
    <source>
        <dbReference type="ARBA" id="ARBA00022989"/>
    </source>
</evidence>
<dbReference type="PANTHER" id="PTHR11562">
    <property type="entry name" value="CATION EFFLUX PROTEIN/ ZINC TRANSPORTER"/>
    <property type="match status" value="1"/>
</dbReference>
<dbReference type="GO" id="GO:0005385">
    <property type="term" value="F:zinc ion transmembrane transporter activity"/>
    <property type="evidence" value="ECO:0007669"/>
    <property type="project" value="TreeGrafter"/>
</dbReference>
<evidence type="ECO:0000313" key="13">
    <source>
        <dbReference type="Proteomes" id="UP000646579"/>
    </source>
</evidence>
<dbReference type="PANTHER" id="PTHR11562:SF17">
    <property type="entry name" value="RE54080P-RELATED"/>
    <property type="match status" value="1"/>
</dbReference>
<dbReference type="Pfam" id="PF01545">
    <property type="entry name" value="Cation_efflux"/>
    <property type="match status" value="1"/>
</dbReference>
<evidence type="ECO:0000256" key="4">
    <source>
        <dbReference type="ARBA" id="ARBA00022692"/>
    </source>
</evidence>
<evidence type="ECO:0000256" key="5">
    <source>
        <dbReference type="ARBA" id="ARBA00022906"/>
    </source>
</evidence>
<organism evidence="12 13">
    <name type="scientific">Devosia pacifica</name>
    <dbReference type="NCBI Taxonomy" id="1335967"/>
    <lineage>
        <taxon>Bacteria</taxon>
        <taxon>Pseudomonadati</taxon>
        <taxon>Pseudomonadota</taxon>
        <taxon>Alphaproteobacteria</taxon>
        <taxon>Hyphomicrobiales</taxon>
        <taxon>Devosiaceae</taxon>
        <taxon>Devosia</taxon>
    </lineage>
</organism>
<dbReference type="AlphaFoldDB" id="A0A918SC55"/>
<feature type="transmembrane region" description="Helical" evidence="9">
    <location>
        <begin position="99"/>
        <end position="122"/>
    </location>
</feature>
<keyword evidence="7" id="KW-0406">Ion transport</keyword>
<reference evidence="12" key="1">
    <citation type="journal article" date="2014" name="Int. J. Syst. Evol. Microbiol.">
        <title>Complete genome sequence of Corynebacterium casei LMG S-19264T (=DSM 44701T), isolated from a smear-ripened cheese.</title>
        <authorList>
            <consortium name="US DOE Joint Genome Institute (JGI-PGF)"/>
            <person name="Walter F."/>
            <person name="Albersmeier A."/>
            <person name="Kalinowski J."/>
            <person name="Ruckert C."/>
        </authorList>
    </citation>
    <scope>NUCLEOTIDE SEQUENCE</scope>
    <source>
        <strain evidence="12">KCTC 32437</strain>
    </source>
</reference>